<dbReference type="EMBL" id="AOSK01000065">
    <property type="protein sequence ID" value="EYD75846.1"/>
    <property type="molecule type" value="Genomic_DNA"/>
</dbReference>
<proteinExistence type="predicted"/>
<organism evidence="2 3">
    <name type="scientific">Rubellimicrobium mesophilum DSM 19309</name>
    <dbReference type="NCBI Taxonomy" id="442562"/>
    <lineage>
        <taxon>Bacteria</taxon>
        <taxon>Pseudomonadati</taxon>
        <taxon>Pseudomonadota</taxon>
        <taxon>Alphaproteobacteria</taxon>
        <taxon>Rhodobacterales</taxon>
        <taxon>Roseobacteraceae</taxon>
        <taxon>Rubellimicrobium</taxon>
    </lineage>
</organism>
<feature type="compositionally biased region" description="Basic and acidic residues" evidence="1">
    <location>
        <begin position="111"/>
        <end position="121"/>
    </location>
</feature>
<dbReference type="AlphaFoldDB" id="A0A017HN93"/>
<gene>
    <name evidence="2" type="ORF">Rumeso_02628</name>
</gene>
<feature type="region of interest" description="Disordered" evidence="1">
    <location>
        <begin position="176"/>
        <end position="213"/>
    </location>
</feature>
<evidence type="ECO:0000256" key="1">
    <source>
        <dbReference type="SAM" id="MobiDB-lite"/>
    </source>
</evidence>
<evidence type="ECO:0000313" key="2">
    <source>
        <dbReference type="EMBL" id="EYD75846.1"/>
    </source>
</evidence>
<keyword evidence="3" id="KW-1185">Reference proteome</keyword>
<feature type="compositionally biased region" description="Pro residues" evidence="1">
    <location>
        <begin position="204"/>
        <end position="213"/>
    </location>
</feature>
<name>A0A017HN93_9RHOB</name>
<sequence length="213" mass="23289">MPPKSNPTSFGLKLVQRLKTAIGDRNQLCITHRLLVDAQDGRTPLTFTVDIFREPKGMFVATCWQLPLVLVAGETEDEALAKAETDIRLLLTARDTPPTSERRSPRSRRSGKGETGERTMKDEIDLTWEPGGGAGQPVVARVPDGPEYFVRADGRGCFVLFVFARHCAATPIEVPGTGWDQPYESQEAAQSAANAIARSKRLTPPEPPGRTPP</sequence>
<accession>A0A017HN93</accession>
<feature type="compositionally biased region" description="Low complexity" evidence="1">
    <location>
        <begin position="184"/>
        <end position="197"/>
    </location>
</feature>
<feature type="region of interest" description="Disordered" evidence="1">
    <location>
        <begin position="91"/>
        <end position="121"/>
    </location>
</feature>
<dbReference type="HOGENOM" id="CLU_1293519_0_0_5"/>
<dbReference type="InterPro" id="IPR035069">
    <property type="entry name" value="TTHA1013/TTHA0281-like"/>
</dbReference>
<dbReference type="Gene3D" id="3.30.160.250">
    <property type="match status" value="1"/>
</dbReference>
<dbReference type="SUPFAM" id="SSF143100">
    <property type="entry name" value="TTHA1013/TTHA0281-like"/>
    <property type="match status" value="1"/>
</dbReference>
<protein>
    <submittedName>
        <fullName evidence="2">Uncharacterized protein</fullName>
    </submittedName>
</protein>
<reference evidence="2 3" key="1">
    <citation type="submission" date="2013-02" db="EMBL/GenBank/DDBJ databases">
        <authorList>
            <person name="Fiebig A."/>
            <person name="Goeker M."/>
            <person name="Klenk H.-P.P."/>
        </authorList>
    </citation>
    <scope>NUCLEOTIDE SEQUENCE [LARGE SCALE GENOMIC DNA]</scope>
    <source>
        <strain evidence="2 3">DSM 19309</strain>
    </source>
</reference>
<dbReference type="Proteomes" id="UP000019666">
    <property type="component" value="Unassembled WGS sequence"/>
</dbReference>
<evidence type="ECO:0000313" key="3">
    <source>
        <dbReference type="Proteomes" id="UP000019666"/>
    </source>
</evidence>
<comment type="caution">
    <text evidence="2">The sequence shown here is derived from an EMBL/GenBank/DDBJ whole genome shotgun (WGS) entry which is preliminary data.</text>
</comment>